<dbReference type="EMBL" id="JBHTOM010000005">
    <property type="protein sequence ID" value="MFD1548986.1"/>
    <property type="molecule type" value="Genomic_DNA"/>
</dbReference>
<evidence type="ECO:0000313" key="2">
    <source>
        <dbReference type="Proteomes" id="UP001597195"/>
    </source>
</evidence>
<accession>A0ABW4H2H5</accession>
<name>A0ABW4H2H5_9LACO</name>
<proteinExistence type="predicted"/>
<reference evidence="2" key="1">
    <citation type="journal article" date="2019" name="Int. J. Syst. Evol. Microbiol.">
        <title>The Global Catalogue of Microorganisms (GCM) 10K type strain sequencing project: providing services to taxonomists for standard genome sequencing and annotation.</title>
        <authorList>
            <consortium name="The Broad Institute Genomics Platform"/>
            <consortium name="The Broad Institute Genome Sequencing Center for Infectious Disease"/>
            <person name="Wu L."/>
            <person name="Ma J."/>
        </authorList>
    </citation>
    <scope>NUCLEOTIDE SEQUENCE [LARGE SCALE GENOMIC DNA]</scope>
    <source>
        <strain evidence="2">CCM 8906</strain>
    </source>
</reference>
<protein>
    <submittedName>
        <fullName evidence="1">Uncharacterized protein</fullName>
    </submittedName>
</protein>
<organism evidence="1 2">
    <name type="scientific">Levilactobacillus fuyuanensis</name>
    <dbReference type="NCBI Taxonomy" id="2486022"/>
    <lineage>
        <taxon>Bacteria</taxon>
        <taxon>Bacillati</taxon>
        <taxon>Bacillota</taxon>
        <taxon>Bacilli</taxon>
        <taxon>Lactobacillales</taxon>
        <taxon>Lactobacillaceae</taxon>
        <taxon>Levilactobacillus</taxon>
    </lineage>
</organism>
<comment type="caution">
    <text evidence="1">The sequence shown here is derived from an EMBL/GenBank/DDBJ whole genome shotgun (WGS) entry which is preliminary data.</text>
</comment>
<dbReference type="Proteomes" id="UP001597195">
    <property type="component" value="Unassembled WGS sequence"/>
</dbReference>
<dbReference type="RefSeq" id="WP_125700599.1">
    <property type="nucleotide sequence ID" value="NZ_JBHTOM010000005.1"/>
</dbReference>
<evidence type="ECO:0000313" key="1">
    <source>
        <dbReference type="EMBL" id="MFD1548986.1"/>
    </source>
</evidence>
<gene>
    <name evidence="1" type="ORF">ACFQ5T_04715</name>
</gene>
<sequence length="417" mass="47234">MTKQGMQALNRYMQANNLGANLLVYEYSSADEIVVGQAETLLSATARRLTESLGRYQLYDEHGICFVDGGDLDKLKSALRRMLATNHLAPVTYEVPNLMVISQMIQAANRQGVTITGRRRVCRDTWQVPDDRRLMAVLREPLATRSAQLIPIQRKDGSQLLVNLQREEVLVRDQTIVGRIGLDDVYYDLQGPDGFQLVAVPAEQLGIVLLCTLYGMQSRTIRQLFLWPDLSQEVLAAADLIYERCETSLPREMKSLPDLDTLADDPIQPGDGLSYCYRFFDGRRNGQTLGVPFAASDIVDVLKRTARGGLTPRLRRQQRLSDWLVTSANQMGWHLYRRQRRQVNVCDIENFKIENDEIIDLSAVSRGPERVYVTQTVFEIRDESGKVVAQDLPFNDLVTTLLTAAVKNDANFFDQFK</sequence>
<keyword evidence="2" id="KW-1185">Reference proteome</keyword>